<sequence>MTMIILKVRWRLMNSSGSSKVVLLVD</sequence>
<evidence type="ECO:0000313" key="2">
    <source>
        <dbReference type="Proteomes" id="UP000265520"/>
    </source>
</evidence>
<comment type="caution">
    <text evidence="1">The sequence shown here is derived from an EMBL/GenBank/DDBJ whole genome shotgun (WGS) entry which is preliminary data.</text>
</comment>
<keyword evidence="2" id="KW-1185">Reference proteome</keyword>
<protein>
    <submittedName>
        <fullName evidence="1">Uncharacterized protein</fullName>
    </submittedName>
</protein>
<dbReference type="Proteomes" id="UP000265520">
    <property type="component" value="Unassembled WGS sequence"/>
</dbReference>
<accession>A0A392VLQ0</accession>
<name>A0A392VLQ0_9FABA</name>
<reference evidence="1 2" key="1">
    <citation type="journal article" date="2018" name="Front. Plant Sci.">
        <title>Red Clover (Trifolium pratense) and Zigzag Clover (T. medium) - A Picture of Genomic Similarities and Differences.</title>
        <authorList>
            <person name="Dluhosova J."/>
            <person name="Istvanek J."/>
            <person name="Nedelnik J."/>
            <person name="Repkova J."/>
        </authorList>
    </citation>
    <scope>NUCLEOTIDE SEQUENCE [LARGE SCALE GENOMIC DNA]</scope>
    <source>
        <strain evidence="2">cv. 10/8</strain>
        <tissue evidence="1">Leaf</tissue>
    </source>
</reference>
<feature type="non-terminal residue" evidence="1">
    <location>
        <position position="26"/>
    </location>
</feature>
<organism evidence="1 2">
    <name type="scientific">Trifolium medium</name>
    <dbReference type="NCBI Taxonomy" id="97028"/>
    <lineage>
        <taxon>Eukaryota</taxon>
        <taxon>Viridiplantae</taxon>
        <taxon>Streptophyta</taxon>
        <taxon>Embryophyta</taxon>
        <taxon>Tracheophyta</taxon>
        <taxon>Spermatophyta</taxon>
        <taxon>Magnoliopsida</taxon>
        <taxon>eudicotyledons</taxon>
        <taxon>Gunneridae</taxon>
        <taxon>Pentapetalae</taxon>
        <taxon>rosids</taxon>
        <taxon>fabids</taxon>
        <taxon>Fabales</taxon>
        <taxon>Fabaceae</taxon>
        <taxon>Papilionoideae</taxon>
        <taxon>50 kb inversion clade</taxon>
        <taxon>NPAAA clade</taxon>
        <taxon>Hologalegina</taxon>
        <taxon>IRL clade</taxon>
        <taxon>Trifolieae</taxon>
        <taxon>Trifolium</taxon>
    </lineage>
</organism>
<dbReference type="EMBL" id="LXQA011191007">
    <property type="protein sequence ID" value="MCI88362.1"/>
    <property type="molecule type" value="Genomic_DNA"/>
</dbReference>
<proteinExistence type="predicted"/>
<dbReference type="AlphaFoldDB" id="A0A392VLQ0"/>
<evidence type="ECO:0000313" key="1">
    <source>
        <dbReference type="EMBL" id="MCI88362.1"/>
    </source>
</evidence>